<accession>A0A4S8PZG2</accession>
<feature type="domain" description="Enoyl reductase (ER)" evidence="4">
    <location>
        <begin position="9"/>
        <end position="318"/>
    </location>
</feature>
<keyword evidence="2" id="KW-0560">Oxidoreductase</keyword>
<dbReference type="Gene3D" id="3.40.50.720">
    <property type="entry name" value="NAD(P)-binding Rossmann-like Domain"/>
    <property type="match status" value="1"/>
</dbReference>
<proteinExistence type="predicted"/>
<dbReference type="InterPro" id="IPR020843">
    <property type="entry name" value="ER"/>
</dbReference>
<name>A0A4S8PZG2_9ACTN</name>
<dbReference type="InterPro" id="IPR013149">
    <property type="entry name" value="ADH-like_C"/>
</dbReference>
<dbReference type="GO" id="GO:0070402">
    <property type="term" value="F:NADPH binding"/>
    <property type="evidence" value="ECO:0007669"/>
    <property type="project" value="TreeGrafter"/>
</dbReference>
<dbReference type="RefSeq" id="WP_136536536.1">
    <property type="nucleotide sequence ID" value="NZ_STGY01000071.1"/>
</dbReference>
<evidence type="ECO:0000256" key="2">
    <source>
        <dbReference type="ARBA" id="ARBA00023002"/>
    </source>
</evidence>
<dbReference type="NCBIfam" id="TIGR02824">
    <property type="entry name" value="quinone_pig3"/>
    <property type="match status" value="1"/>
</dbReference>
<dbReference type="InterPro" id="IPR014189">
    <property type="entry name" value="Quinone_OxRdtase_PIG3"/>
</dbReference>
<dbReference type="CDD" id="cd05276">
    <property type="entry name" value="p53_inducible_oxidoreductase"/>
    <property type="match status" value="1"/>
</dbReference>
<dbReference type="InterPro" id="IPR013154">
    <property type="entry name" value="ADH-like_N"/>
</dbReference>
<evidence type="ECO:0000259" key="4">
    <source>
        <dbReference type="SMART" id="SM00829"/>
    </source>
</evidence>
<dbReference type="SUPFAM" id="SSF51735">
    <property type="entry name" value="NAD(P)-binding Rossmann-fold domains"/>
    <property type="match status" value="1"/>
</dbReference>
<dbReference type="Pfam" id="PF08240">
    <property type="entry name" value="ADH_N"/>
    <property type="match status" value="1"/>
</dbReference>
<evidence type="ECO:0000313" key="6">
    <source>
        <dbReference type="Proteomes" id="UP000308760"/>
    </source>
</evidence>
<dbReference type="AlphaFoldDB" id="A0A4S8PZG2"/>
<dbReference type="Proteomes" id="UP000308760">
    <property type="component" value="Unassembled WGS sequence"/>
</dbReference>
<dbReference type="OrthoDB" id="9780520at2"/>
<dbReference type="SUPFAM" id="SSF50129">
    <property type="entry name" value="GroES-like"/>
    <property type="match status" value="1"/>
</dbReference>
<reference evidence="6" key="1">
    <citation type="submission" date="2019-04" db="EMBL/GenBank/DDBJ databases">
        <title>Nocardioides xinjiangensis sp. nov.</title>
        <authorList>
            <person name="Liu S."/>
        </authorList>
    </citation>
    <scope>NUCLEOTIDE SEQUENCE [LARGE SCALE GENOMIC DNA]</scope>
    <source>
        <strain evidence="6">18</strain>
    </source>
</reference>
<dbReference type="GO" id="GO:0016651">
    <property type="term" value="F:oxidoreductase activity, acting on NAD(P)H"/>
    <property type="evidence" value="ECO:0007669"/>
    <property type="project" value="TreeGrafter"/>
</dbReference>
<dbReference type="InterPro" id="IPR011032">
    <property type="entry name" value="GroES-like_sf"/>
</dbReference>
<evidence type="ECO:0000256" key="3">
    <source>
        <dbReference type="SAM" id="MobiDB-lite"/>
    </source>
</evidence>
<organism evidence="5 6">
    <name type="scientific">Glycomyces buryatensis</name>
    <dbReference type="NCBI Taxonomy" id="2570927"/>
    <lineage>
        <taxon>Bacteria</taxon>
        <taxon>Bacillati</taxon>
        <taxon>Actinomycetota</taxon>
        <taxon>Actinomycetes</taxon>
        <taxon>Glycomycetales</taxon>
        <taxon>Glycomycetaceae</taxon>
        <taxon>Glycomyces</taxon>
    </lineage>
</organism>
<keyword evidence="1" id="KW-0521">NADP</keyword>
<dbReference type="Gene3D" id="3.90.180.10">
    <property type="entry name" value="Medium-chain alcohol dehydrogenases, catalytic domain"/>
    <property type="match status" value="1"/>
</dbReference>
<dbReference type="EMBL" id="STGY01000071">
    <property type="protein sequence ID" value="THV37060.1"/>
    <property type="molecule type" value="Genomic_DNA"/>
</dbReference>
<evidence type="ECO:0000313" key="5">
    <source>
        <dbReference type="EMBL" id="THV37060.1"/>
    </source>
</evidence>
<sequence length="321" mass="33694">MLAMTVADGKLAPDTVPDPEPGPEEVLIEVAAAGLNRADLAQVAGHYPPPPGAPVWPGLEVSGTIIAAGSDENSGLVGLEVCALLPGGGYAELVTVDAGLILPKPEGVDLIDAAGLPEVAATVYSNLGYLVGQDHPAKRRVLIHGGAGGIGTFAIQFAHKLLGAETWTTARSEWRRQLEGLGADRVIDYRTEDFSAEIRAAGGADAILDVIGAAYLEPNLKALNTDGRLSIIGLQKGAKAEIDLGALLTKRQTVSASTLRSRPLDQRRQIVADVFERVWPLLDRAELETTITTRLPLKEAAEAHRRMAAGGGYGKTVLTVE</sequence>
<gene>
    <name evidence="5" type="ORF">FAB82_21155</name>
</gene>
<dbReference type="PANTHER" id="PTHR48106:SF8">
    <property type="entry name" value="OS02G0805600 PROTEIN"/>
    <property type="match status" value="1"/>
</dbReference>
<protein>
    <submittedName>
        <fullName evidence="5">NAD(P)H-quinone oxidoreductase</fullName>
    </submittedName>
</protein>
<dbReference type="SMART" id="SM00829">
    <property type="entry name" value="PKS_ER"/>
    <property type="match status" value="1"/>
</dbReference>
<dbReference type="Pfam" id="PF00107">
    <property type="entry name" value="ADH_zinc_N"/>
    <property type="match status" value="1"/>
</dbReference>
<dbReference type="InterPro" id="IPR036291">
    <property type="entry name" value="NAD(P)-bd_dom_sf"/>
</dbReference>
<keyword evidence="6" id="KW-1185">Reference proteome</keyword>
<dbReference type="PANTHER" id="PTHR48106">
    <property type="entry name" value="QUINONE OXIDOREDUCTASE PIG3-RELATED"/>
    <property type="match status" value="1"/>
</dbReference>
<reference evidence="5 6" key="2">
    <citation type="submission" date="2019-05" db="EMBL/GenBank/DDBJ databases">
        <title>Glycomyces buryatensis sp. nov.</title>
        <authorList>
            <person name="Nikitina E."/>
        </authorList>
    </citation>
    <scope>NUCLEOTIDE SEQUENCE [LARGE SCALE GENOMIC DNA]</scope>
    <source>
        <strain evidence="5 6">18</strain>
    </source>
</reference>
<comment type="caution">
    <text evidence="5">The sequence shown here is derived from an EMBL/GenBank/DDBJ whole genome shotgun (WGS) entry which is preliminary data.</text>
</comment>
<evidence type="ECO:0000256" key="1">
    <source>
        <dbReference type="ARBA" id="ARBA00022857"/>
    </source>
</evidence>
<feature type="region of interest" description="Disordered" evidence="3">
    <location>
        <begin position="1"/>
        <end position="22"/>
    </location>
</feature>